<comment type="caution">
    <text evidence="2">The sequence shown here is derived from an EMBL/GenBank/DDBJ whole genome shotgun (WGS) entry which is preliminary data.</text>
</comment>
<protein>
    <recommendedName>
        <fullName evidence="4">Secreted protein</fullName>
    </recommendedName>
</protein>
<dbReference type="AlphaFoldDB" id="A0A7J8ANH2"/>
<dbReference type="EMBL" id="JABWUV010000001">
    <property type="protein sequence ID" value="KAF6387776.1"/>
    <property type="molecule type" value="Genomic_DNA"/>
</dbReference>
<feature type="signal peptide" evidence="1">
    <location>
        <begin position="1"/>
        <end position="23"/>
    </location>
</feature>
<sequence length="149" mass="16119">MSVRRHVCMHVCTCVCMYVCVLTEGRHGSSVRSSLVIMQGCCIHFLGCGNRAPLSIGFSAGRYRLRVLEAGSPRPRRQSAGLAPSEAVSENLAFASLPAFQGFLAIIAGPGLQSMTSTSVFTFTCHSACVHVWVQGPLSHWDPSHHFIN</sequence>
<keyword evidence="1" id="KW-0732">Signal</keyword>
<name>A0A7J8ANH2_MYOMY</name>
<reference evidence="2 3" key="1">
    <citation type="journal article" date="2020" name="Nature">
        <title>Six reference-quality genomes reveal evolution of bat adaptations.</title>
        <authorList>
            <person name="Jebb D."/>
            <person name="Huang Z."/>
            <person name="Pippel M."/>
            <person name="Hughes G.M."/>
            <person name="Lavrichenko K."/>
            <person name="Devanna P."/>
            <person name="Winkler S."/>
            <person name="Jermiin L.S."/>
            <person name="Skirmuntt E.C."/>
            <person name="Katzourakis A."/>
            <person name="Burkitt-Gray L."/>
            <person name="Ray D.A."/>
            <person name="Sullivan K.A.M."/>
            <person name="Roscito J.G."/>
            <person name="Kirilenko B.M."/>
            <person name="Davalos L.M."/>
            <person name="Corthals A.P."/>
            <person name="Power M.L."/>
            <person name="Jones G."/>
            <person name="Ransome R.D."/>
            <person name="Dechmann D.K.N."/>
            <person name="Locatelli A.G."/>
            <person name="Puechmaille S.J."/>
            <person name="Fedrigo O."/>
            <person name="Jarvis E.D."/>
            <person name="Hiller M."/>
            <person name="Vernes S.C."/>
            <person name="Myers E.W."/>
            <person name="Teeling E.C."/>
        </authorList>
    </citation>
    <scope>NUCLEOTIDE SEQUENCE [LARGE SCALE GENOMIC DNA]</scope>
    <source>
        <strain evidence="2">MMyoMyo1</strain>
        <tissue evidence="2">Flight muscle</tissue>
    </source>
</reference>
<keyword evidence="3" id="KW-1185">Reference proteome</keyword>
<proteinExistence type="predicted"/>
<gene>
    <name evidence="2" type="ORF">mMyoMyo1_008211</name>
</gene>
<feature type="chain" id="PRO_5029746741" description="Secreted protein" evidence="1">
    <location>
        <begin position="24"/>
        <end position="149"/>
    </location>
</feature>
<evidence type="ECO:0008006" key="4">
    <source>
        <dbReference type="Google" id="ProtNLM"/>
    </source>
</evidence>
<dbReference type="Proteomes" id="UP000527355">
    <property type="component" value="Unassembled WGS sequence"/>
</dbReference>
<evidence type="ECO:0000256" key="1">
    <source>
        <dbReference type="SAM" id="SignalP"/>
    </source>
</evidence>
<evidence type="ECO:0000313" key="3">
    <source>
        <dbReference type="Proteomes" id="UP000527355"/>
    </source>
</evidence>
<evidence type="ECO:0000313" key="2">
    <source>
        <dbReference type="EMBL" id="KAF6387776.1"/>
    </source>
</evidence>
<accession>A0A7J8ANH2</accession>
<organism evidence="2 3">
    <name type="scientific">Myotis myotis</name>
    <name type="common">Greater mouse-eared bat</name>
    <name type="synonym">Vespertilio myotis</name>
    <dbReference type="NCBI Taxonomy" id="51298"/>
    <lineage>
        <taxon>Eukaryota</taxon>
        <taxon>Metazoa</taxon>
        <taxon>Chordata</taxon>
        <taxon>Craniata</taxon>
        <taxon>Vertebrata</taxon>
        <taxon>Euteleostomi</taxon>
        <taxon>Mammalia</taxon>
        <taxon>Eutheria</taxon>
        <taxon>Laurasiatheria</taxon>
        <taxon>Chiroptera</taxon>
        <taxon>Yangochiroptera</taxon>
        <taxon>Vespertilionidae</taxon>
        <taxon>Myotis</taxon>
    </lineage>
</organism>